<gene>
    <name evidence="1" type="ordered locus">Calhy_0404</name>
</gene>
<dbReference type="EMBL" id="CP002219">
    <property type="protein sequence ID" value="ADQ06152.1"/>
    <property type="molecule type" value="Genomic_DNA"/>
</dbReference>
<reference key="1">
    <citation type="submission" date="2010-09" db="EMBL/GenBank/DDBJ databases">
        <title>Complete sequence of Caldicellulosiruptor hydrothermalis 108.</title>
        <authorList>
            <consortium name="US DOE Joint Genome Institute"/>
            <person name="Lucas S."/>
            <person name="Copeland A."/>
            <person name="Lapidus A."/>
            <person name="Cheng J.-F."/>
            <person name="Bruce D."/>
            <person name="Goodwin L."/>
            <person name="Pitluck S."/>
            <person name="Davenport K."/>
            <person name="Detter J.C."/>
            <person name="Han C."/>
            <person name="Tapia R."/>
            <person name="Land M."/>
            <person name="Hauser L."/>
            <person name="Chang Y.-J."/>
            <person name="Jeffries C."/>
            <person name="Kyrpides N."/>
            <person name="Ivanova N."/>
            <person name="Mikhailova N."/>
            <person name="Blumer-Schuette S.E."/>
            <person name="Kelly R.M."/>
            <person name="Woyke T."/>
        </authorList>
    </citation>
    <scope>NUCLEOTIDE SEQUENCE</scope>
    <source>
        <strain>108</strain>
    </source>
</reference>
<sequence>MRHQAAVPVPAFSMDLEEDKGLVLLRLILFYLYRTHIPIVFFEERNKIFATKESFRCKSYTKMI</sequence>
<evidence type="ECO:0000313" key="1">
    <source>
        <dbReference type="EMBL" id="ADQ06152.1"/>
    </source>
</evidence>
<accession>E4QBX8</accession>
<name>E4QBX8_CALH1</name>
<keyword evidence="2" id="KW-1185">Reference proteome</keyword>
<dbReference type="Proteomes" id="UP000006890">
    <property type="component" value="Chromosome"/>
</dbReference>
<proteinExistence type="predicted"/>
<evidence type="ECO:0000313" key="2">
    <source>
        <dbReference type="Proteomes" id="UP000006890"/>
    </source>
</evidence>
<dbReference type="STRING" id="632292.Calhy_0404"/>
<dbReference type="KEGG" id="chd:Calhy_0404"/>
<dbReference type="AlphaFoldDB" id="E4QBX8"/>
<reference evidence="1 2" key="2">
    <citation type="journal article" date="2011" name="J. Bacteriol.">
        <title>Complete genome sequences for the anaerobic, extremely thermophilic plant biomass-degrading bacteria Caldicellulosiruptor hydrothermalis, Caldicellulosiruptor kristjanssonii, Caldicellulosiruptor kronotskyensis, Caldicellulosiruptor owensenis, and Caldicellulosiruptor lactoaceticus.</title>
        <authorList>
            <person name="Blumer-Schuette S.E."/>
            <person name="Ozdemir I."/>
            <person name="Mistry D."/>
            <person name="Lucas S."/>
            <person name="Lapidus A."/>
            <person name="Cheng J.F."/>
            <person name="Goodwin L.A."/>
            <person name="Pitluck S."/>
            <person name="Land M.L."/>
            <person name="Hauser L.J."/>
            <person name="Woyke T."/>
            <person name="Mikhailova N."/>
            <person name="Pati A."/>
            <person name="Kyrpides N.C."/>
            <person name="Ivanova N."/>
            <person name="Detter J.C."/>
            <person name="Walston-Davenport K."/>
            <person name="Han S."/>
            <person name="Adams M.W."/>
            <person name="Kelly R.M."/>
        </authorList>
    </citation>
    <scope>NUCLEOTIDE SEQUENCE [LARGE SCALE GENOMIC DNA]</scope>
    <source>
        <strain evidence="2">DSM 18901 / VKM B-2411 / 108</strain>
    </source>
</reference>
<dbReference type="HOGENOM" id="CLU_2859229_0_0_9"/>
<organism evidence="1 2">
    <name type="scientific">Caldicellulosiruptor hydrothermalis (strain DSM 18901 / VKM B-2411 / 108)</name>
    <dbReference type="NCBI Taxonomy" id="632292"/>
    <lineage>
        <taxon>Bacteria</taxon>
        <taxon>Bacillati</taxon>
        <taxon>Bacillota</taxon>
        <taxon>Bacillota incertae sedis</taxon>
        <taxon>Caldicellulosiruptorales</taxon>
        <taxon>Caldicellulosiruptoraceae</taxon>
        <taxon>Caldicellulosiruptor</taxon>
    </lineage>
</organism>
<protein>
    <submittedName>
        <fullName evidence="1">Uncharacterized protein</fullName>
    </submittedName>
</protein>